<dbReference type="GO" id="GO:0022857">
    <property type="term" value="F:transmembrane transporter activity"/>
    <property type="evidence" value="ECO:0007669"/>
    <property type="project" value="InterPro"/>
</dbReference>
<dbReference type="PROSITE" id="PS00216">
    <property type="entry name" value="SUGAR_TRANSPORT_1"/>
    <property type="match status" value="1"/>
</dbReference>
<feature type="transmembrane region" description="Helical" evidence="7">
    <location>
        <begin position="368"/>
        <end position="389"/>
    </location>
</feature>
<evidence type="ECO:0000256" key="4">
    <source>
        <dbReference type="ARBA" id="ARBA00022692"/>
    </source>
</evidence>
<dbReference type="InterPro" id="IPR036259">
    <property type="entry name" value="MFS_trans_sf"/>
</dbReference>
<evidence type="ECO:0000256" key="1">
    <source>
        <dbReference type="ARBA" id="ARBA00003279"/>
    </source>
</evidence>
<comment type="subcellular location">
    <subcellularLocation>
        <location evidence="2">Membrane</location>
        <topology evidence="2">Multi-pass membrane protein</topology>
    </subcellularLocation>
</comment>
<dbReference type="PROSITE" id="PS00217">
    <property type="entry name" value="SUGAR_TRANSPORT_2"/>
    <property type="match status" value="1"/>
</dbReference>
<dbReference type="InterPro" id="IPR005829">
    <property type="entry name" value="Sugar_transporter_CS"/>
</dbReference>
<feature type="transmembrane region" description="Helical" evidence="7">
    <location>
        <begin position="165"/>
        <end position="187"/>
    </location>
</feature>
<dbReference type="GO" id="GO:0016020">
    <property type="term" value="C:membrane"/>
    <property type="evidence" value="ECO:0007669"/>
    <property type="project" value="UniProtKB-SubCell"/>
</dbReference>
<feature type="transmembrane region" description="Helical" evidence="7">
    <location>
        <begin position="104"/>
        <end position="126"/>
    </location>
</feature>
<keyword evidence="5 7" id="KW-1133">Transmembrane helix</keyword>
<sequence length="396" mass="42177">MPPRRPPPPLEVLLLVCCLLVFASYLSSYMRIPVVPLFARELGASTVLVGLINSAFLFMAGLFSFPLGVYSDRLGRKPLIIMGLAASAASALLLAASSSPLQLMGIYALFGLSLAAIGPTLMALVADISRPTHLGRSYGWFTTALYSGMSLGPALGGWLAQTLGFRPLFVVSALFLLLVIVLAWKYLPGETIAPREAHLPDWSQAIREVKGNRHLLGCWLATLGGCFALGMFITFAPLYFHDRGLSMTQIGVVFAVQGAVNALSRIPLGRLSDAVAHRWHQGVAGLLLVGASIAGFGLSHTLAHFLTAAVFLGISLGLAFTALGALIAEVVPLKSRGLAMGGYNTCIYLGMMASSALMGSVIKRLDFTGSFLLTGFFLFFISALFYLMVKGFSPPR</sequence>
<evidence type="ECO:0000313" key="9">
    <source>
        <dbReference type="EMBL" id="HGB15393.1"/>
    </source>
</evidence>
<comment type="function">
    <text evidence="1">Resistance to tetracycline by an active tetracycline efflux. This is an energy-dependent process that decreases the accumulation of the antibiotic in whole cells. This protein functions as a metal-tetracycline/H(+) antiporter.</text>
</comment>
<feature type="transmembrane region" description="Helical" evidence="7">
    <location>
        <begin position="246"/>
        <end position="263"/>
    </location>
</feature>
<evidence type="ECO:0000256" key="3">
    <source>
        <dbReference type="ARBA" id="ARBA00007520"/>
    </source>
</evidence>
<dbReference type="AlphaFoldDB" id="A0A7C3WMS1"/>
<name>A0A7C3WMS1_9BACT</name>
<proteinExistence type="inferred from homology"/>
<comment type="caution">
    <text evidence="9">The sequence shown here is derived from an EMBL/GenBank/DDBJ whole genome shotgun (WGS) entry which is preliminary data.</text>
</comment>
<evidence type="ECO:0000256" key="2">
    <source>
        <dbReference type="ARBA" id="ARBA00004141"/>
    </source>
</evidence>
<dbReference type="InterPro" id="IPR011701">
    <property type="entry name" value="MFS"/>
</dbReference>
<organism evidence="9">
    <name type="scientific">Desulfobacca acetoxidans</name>
    <dbReference type="NCBI Taxonomy" id="60893"/>
    <lineage>
        <taxon>Bacteria</taxon>
        <taxon>Pseudomonadati</taxon>
        <taxon>Thermodesulfobacteriota</taxon>
        <taxon>Desulfobaccia</taxon>
        <taxon>Desulfobaccales</taxon>
        <taxon>Desulfobaccaceae</taxon>
        <taxon>Desulfobacca</taxon>
    </lineage>
</organism>
<dbReference type="InterPro" id="IPR001958">
    <property type="entry name" value="Tet-R_TetA/multi-R_MdtG-like"/>
</dbReference>
<reference evidence="9" key="1">
    <citation type="journal article" date="2020" name="mSystems">
        <title>Genome- and Community-Level Interaction Insights into Carbon Utilization and Element Cycling Functions of Hydrothermarchaeota in Hydrothermal Sediment.</title>
        <authorList>
            <person name="Zhou Z."/>
            <person name="Liu Y."/>
            <person name="Xu W."/>
            <person name="Pan J."/>
            <person name="Luo Z.H."/>
            <person name="Li M."/>
        </authorList>
    </citation>
    <scope>NUCLEOTIDE SEQUENCE [LARGE SCALE GENOMIC DNA]</scope>
    <source>
        <strain evidence="9">SpSt-776</strain>
    </source>
</reference>
<evidence type="ECO:0000256" key="7">
    <source>
        <dbReference type="SAM" id="Phobius"/>
    </source>
</evidence>
<feature type="domain" description="Major facilitator superfamily (MFS) profile" evidence="8">
    <location>
        <begin position="13"/>
        <end position="396"/>
    </location>
</feature>
<dbReference type="CDD" id="cd17325">
    <property type="entry name" value="MFS_MdtG_SLC18_like"/>
    <property type="match status" value="1"/>
</dbReference>
<protein>
    <submittedName>
        <fullName evidence="9">MFS transporter</fullName>
    </submittedName>
</protein>
<dbReference type="Pfam" id="PF07690">
    <property type="entry name" value="MFS_1"/>
    <property type="match status" value="1"/>
</dbReference>
<comment type="similarity">
    <text evidence="3">Belongs to the major facilitator superfamily. TCR/Tet family.</text>
</comment>
<dbReference type="EMBL" id="DTHB01000053">
    <property type="protein sequence ID" value="HGB15393.1"/>
    <property type="molecule type" value="Genomic_DNA"/>
</dbReference>
<evidence type="ECO:0000259" key="8">
    <source>
        <dbReference type="PROSITE" id="PS50850"/>
    </source>
</evidence>
<feature type="transmembrane region" description="Helical" evidence="7">
    <location>
        <begin position="216"/>
        <end position="240"/>
    </location>
</feature>
<dbReference type="PANTHER" id="PTHR23518:SF2">
    <property type="entry name" value="MAJOR FACILITATOR SUPERFAMILY TRANSPORTER"/>
    <property type="match status" value="1"/>
</dbReference>
<keyword evidence="6 7" id="KW-0472">Membrane</keyword>
<dbReference type="SUPFAM" id="SSF103473">
    <property type="entry name" value="MFS general substrate transporter"/>
    <property type="match status" value="1"/>
</dbReference>
<feature type="transmembrane region" description="Helical" evidence="7">
    <location>
        <begin position="309"/>
        <end position="331"/>
    </location>
</feature>
<dbReference type="Gene3D" id="1.20.1250.20">
    <property type="entry name" value="MFS general substrate transporter like domains"/>
    <property type="match status" value="2"/>
</dbReference>
<feature type="transmembrane region" description="Helical" evidence="7">
    <location>
        <begin position="12"/>
        <end position="30"/>
    </location>
</feature>
<feature type="transmembrane region" description="Helical" evidence="7">
    <location>
        <begin position="42"/>
        <end position="67"/>
    </location>
</feature>
<feature type="transmembrane region" description="Helical" evidence="7">
    <location>
        <begin position="283"/>
        <end position="303"/>
    </location>
</feature>
<keyword evidence="4 7" id="KW-0812">Transmembrane</keyword>
<feature type="transmembrane region" description="Helical" evidence="7">
    <location>
        <begin position="138"/>
        <end position="159"/>
    </location>
</feature>
<dbReference type="PROSITE" id="PS50850">
    <property type="entry name" value="MFS"/>
    <property type="match status" value="1"/>
</dbReference>
<accession>A0A7C3WMS1</accession>
<dbReference type="InterPro" id="IPR020846">
    <property type="entry name" value="MFS_dom"/>
</dbReference>
<dbReference type="PANTHER" id="PTHR23518">
    <property type="entry name" value="C-METHYLTRANSFERASE"/>
    <property type="match status" value="1"/>
</dbReference>
<feature type="transmembrane region" description="Helical" evidence="7">
    <location>
        <begin position="79"/>
        <end position="98"/>
    </location>
</feature>
<evidence type="ECO:0000256" key="6">
    <source>
        <dbReference type="ARBA" id="ARBA00023136"/>
    </source>
</evidence>
<gene>
    <name evidence="9" type="ORF">ENV62_09180</name>
</gene>
<dbReference type="PRINTS" id="PR01035">
    <property type="entry name" value="TCRTETA"/>
</dbReference>
<evidence type="ECO:0000256" key="5">
    <source>
        <dbReference type="ARBA" id="ARBA00022989"/>
    </source>
</evidence>
<feature type="transmembrane region" description="Helical" evidence="7">
    <location>
        <begin position="343"/>
        <end position="362"/>
    </location>
</feature>